<evidence type="ECO:0000259" key="2">
    <source>
        <dbReference type="Pfam" id="PF13649"/>
    </source>
</evidence>
<feature type="domain" description="Methyltransferase" evidence="2">
    <location>
        <begin position="36"/>
        <end position="131"/>
    </location>
</feature>
<proteinExistence type="predicted"/>
<name>A0A381TGR8_9ZZZZ</name>
<dbReference type="InterPro" id="IPR029063">
    <property type="entry name" value="SAM-dependent_MTases_sf"/>
</dbReference>
<keyword evidence="1" id="KW-0808">Transferase</keyword>
<organism evidence="3">
    <name type="scientific">marine metagenome</name>
    <dbReference type="NCBI Taxonomy" id="408172"/>
    <lineage>
        <taxon>unclassified sequences</taxon>
        <taxon>metagenomes</taxon>
        <taxon>ecological metagenomes</taxon>
    </lineage>
</organism>
<accession>A0A381TGR8</accession>
<dbReference type="EMBL" id="UINC01004571">
    <property type="protein sequence ID" value="SVA15312.1"/>
    <property type="molecule type" value="Genomic_DNA"/>
</dbReference>
<dbReference type="SUPFAM" id="SSF53335">
    <property type="entry name" value="S-adenosyl-L-methionine-dependent methyltransferases"/>
    <property type="match status" value="1"/>
</dbReference>
<protein>
    <recommendedName>
        <fullName evidence="2">Methyltransferase domain-containing protein</fullName>
    </recommendedName>
</protein>
<dbReference type="InterPro" id="IPR041698">
    <property type="entry name" value="Methyltransf_25"/>
</dbReference>
<dbReference type="AlphaFoldDB" id="A0A381TGR8"/>
<dbReference type="PANTHER" id="PTHR43861">
    <property type="entry name" value="TRANS-ACONITATE 2-METHYLTRANSFERASE-RELATED"/>
    <property type="match status" value="1"/>
</dbReference>
<dbReference type="Pfam" id="PF13649">
    <property type="entry name" value="Methyltransf_25"/>
    <property type="match status" value="1"/>
</dbReference>
<gene>
    <name evidence="3" type="ORF">METZ01_LOCUS68166</name>
</gene>
<evidence type="ECO:0000313" key="3">
    <source>
        <dbReference type="EMBL" id="SVA15312.1"/>
    </source>
</evidence>
<evidence type="ECO:0000256" key="1">
    <source>
        <dbReference type="ARBA" id="ARBA00022679"/>
    </source>
</evidence>
<sequence>MFDFDQWANLYDRVYSDVTHDIPFYLDHASKIGGSVLELGCGTGRVTIPMASVGIDVTGVDISPAIVCKLREKAADSGVILKSCVMDMRHLELSQVYRLVVVPYRGFQSIMDMEGQEDCLNSIHSHLEYGGKVIIDMFVPSRELFDQYADVSYQVKDISNCANKVVTTVWHRSSFDRHNQTIDTCLKIESIVGDIVEESKYVNFNLKYLYVHEAEYLFKNCGFRVNALYGGFNGEPFDENSTDMVWILESEKNSNA</sequence>
<dbReference type="GO" id="GO:0016740">
    <property type="term" value="F:transferase activity"/>
    <property type="evidence" value="ECO:0007669"/>
    <property type="project" value="UniProtKB-KW"/>
</dbReference>
<reference evidence="3" key="1">
    <citation type="submission" date="2018-05" db="EMBL/GenBank/DDBJ databases">
        <authorList>
            <person name="Lanie J.A."/>
            <person name="Ng W.-L."/>
            <person name="Kazmierczak K.M."/>
            <person name="Andrzejewski T.M."/>
            <person name="Davidsen T.M."/>
            <person name="Wayne K.J."/>
            <person name="Tettelin H."/>
            <person name="Glass J.I."/>
            <person name="Rusch D."/>
            <person name="Podicherti R."/>
            <person name="Tsui H.-C.T."/>
            <person name="Winkler M.E."/>
        </authorList>
    </citation>
    <scope>NUCLEOTIDE SEQUENCE</scope>
</reference>
<dbReference type="Gene3D" id="3.40.50.150">
    <property type="entry name" value="Vaccinia Virus protein VP39"/>
    <property type="match status" value="1"/>
</dbReference>
<dbReference type="CDD" id="cd02440">
    <property type="entry name" value="AdoMet_MTases"/>
    <property type="match status" value="1"/>
</dbReference>
<dbReference type="Gene3D" id="2.20.25.110">
    <property type="entry name" value="S-adenosyl-L-methionine-dependent methyltransferases"/>
    <property type="match status" value="1"/>
</dbReference>